<evidence type="ECO:0000256" key="7">
    <source>
        <dbReference type="ARBA" id="ARBA00023136"/>
    </source>
</evidence>
<dbReference type="InterPro" id="IPR013083">
    <property type="entry name" value="Znf_RING/FYVE/PHD"/>
</dbReference>
<evidence type="ECO:0000256" key="9">
    <source>
        <dbReference type="SAM" id="Phobius"/>
    </source>
</evidence>
<dbReference type="PANTHER" id="PTHR46539:SF1">
    <property type="entry name" value="E3 UBIQUITIN-PROTEIN LIGASE ATL42"/>
    <property type="match status" value="1"/>
</dbReference>
<keyword evidence="3" id="KW-0479">Metal-binding</keyword>
<dbReference type="Pfam" id="PF13639">
    <property type="entry name" value="zf-RING_2"/>
    <property type="match status" value="1"/>
</dbReference>
<keyword evidence="2 9" id="KW-0812">Transmembrane</keyword>
<evidence type="ECO:0000256" key="3">
    <source>
        <dbReference type="ARBA" id="ARBA00022723"/>
    </source>
</evidence>
<dbReference type="Gene3D" id="3.30.40.10">
    <property type="entry name" value="Zinc/RING finger domain, C3HC4 (zinc finger)"/>
    <property type="match status" value="1"/>
</dbReference>
<dbReference type="FunFam" id="3.30.40.10:FF:000388">
    <property type="entry name" value="Putative RING zinc finger domain superfamily protein"/>
    <property type="match status" value="1"/>
</dbReference>
<evidence type="ECO:0000256" key="8">
    <source>
        <dbReference type="PROSITE-ProRule" id="PRU00175"/>
    </source>
</evidence>
<feature type="domain" description="RING-type" evidence="10">
    <location>
        <begin position="357"/>
        <end position="399"/>
    </location>
</feature>
<evidence type="ECO:0000259" key="10">
    <source>
        <dbReference type="PROSITE" id="PS50089"/>
    </source>
</evidence>
<organism evidence="11 12">
    <name type="scientific">Diversispora eburnea</name>
    <dbReference type="NCBI Taxonomy" id="1213867"/>
    <lineage>
        <taxon>Eukaryota</taxon>
        <taxon>Fungi</taxon>
        <taxon>Fungi incertae sedis</taxon>
        <taxon>Mucoromycota</taxon>
        <taxon>Glomeromycotina</taxon>
        <taxon>Glomeromycetes</taxon>
        <taxon>Diversisporales</taxon>
        <taxon>Diversisporaceae</taxon>
        <taxon>Diversispora</taxon>
    </lineage>
</organism>
<evidence type="ECO:0000256" key="5">
    <source>
        <dbReference type="ARBA" id="ARBA00022833"/>
    </source>
</evidence>
<sequence length="419" mass="47635">MWTLSGRPNSIIVDSATYNNDNSSWVERGQGTKYENANHVNTIPNTLEPPPEGISNIVLYLGDICGGFIQLQEQLNFSSMFVMVKDNISCSIQEQILNVENVSSLITGILFYSSNYAGKVPNNLENIDYKIEKPNLPTFYVSNKVADEIKKSIKNYNGSTNKNEIQAYVTMVPLQRSIASALQITFITILFTFLTAFAILACLQYGVTRWRRRGPNSPTPTTENTQHPVLDKDILESFPVKKFKSDNTKEEIMITVKDEKPMLIKDILRKKNRTSLVDNKDDNREIRINIIENINNKIPLNLEEEQIISTTSEKRERTSTVLYQSSPKDSLPSISPDIHVKEKDMSHHKIQELQTTCAICIEEFQDDELLRVLPCEHEFHAKCIDEWLTTKSSKCPLCKFDLTPTTSFDQPSLTTTPSL</sequence>
<evidence type="ECO:0000256" key="4">
    <source>
        <dbReference type="ARBA" id="ARBA00022771"/>
    </source>
</evidence>
<gene>
    <name evidence="11" type="ORF">DEBURN_LOCUS190</name>
</gene>
<keyword evidence="6 9" id="KW-1133">Transmembrane helix</keyword>
<dbReference type="OrthoDB" id="8062037at2759"/>
<keyword evidence="7 9" id="KW-0472">Membrane</keyword>
<reference evidence="11" key="1">
    <citation type="submission" date="2021-06" db="EMBL/GenBank/DDBJ databases">
        <authorList>
            <person name="Kallberg Y."/>
            <person name="Tangrot J."/>
            <person name="Rosling A."/>
        </authorList>
    </citation>
    <scope>NUCLEOTIDE SEQUENCE</scope>
    <source>
        <strain evidence="11">AZ414A</strain>
    </source>
</reference>
<protein>
    <submittedName>
        <fullName evidence="11">7351_t:CDS:1</fullName>
    </submittedName>
</protein>
<keyword evidence="4 8" id="KW-0863">Zinc-finger</keyword>
<dbReference type="InterPro" id="IPR001841">
    <property type="entry name" value="Znf_RING"/>
</dbReference>
<proteinExistence type="predicted"/>
<evidence type="ECO:0000256" key="2">
    <source>
        <dbReference type="ARBA" id="ARBA00022692"/>
    </source>
</evidence>
<dbReference type="PROSITE" id="PS50089">
    <property type="entry name" value="ZF_RING_2"/>
    <property type="match status" value="1"/>
</dbReference>
<dbReference type="EMBL" id="CAJVPK010000005">
    <property type="protein sequence ID" value="CAG8432863.1"/>
    <property type="molecule type" value="Genomic_DNA"/>
</dbReference>
<name>A0A9N8UVQ4_9GLOM</name>
<evidence type="ECO:0000313" key="11">
    <source>
        <dbReference type="EMBL" id="CAG8432863.1"/>
    </source>
</evidence>
<accession>A0A9N8UVQ4</accession>
<dbReference type="SUPFAM" id="SSF57850">
    <property type="entry name" value="RING/U-box"/>
    <property type="match status" value="1"/>
</dbReference>
<evidence type="ECO:0000313" key="12">
    <source>
        <dbReference type="Proteomes" id="UP000789706"/>
    </source>
</evidence>
<evidence type="ECO:0000256" key="6">
    <source>
        <dbReference type="ARBA" id="ARBA00022989"/>
    </source>
</evidence>
<dbReference type="GO" id="GO:0016020">
    <property type="term" value="C:membrane"/>
    <property type="evidence" value="ECO:0007669"/>
    <property type="project" value="UniProtKB-SubCell"/>
</dbReference>
<keyword evidence="5" id="KW-0862">Zinc</keyword>
<keyword evidence="12" id="KW-1185">Reference proteome</keyword>
<feature type="transmembrane region" description="Helical" evidence="9">
    <location>
        <begin position="181"/>
        <end position="203"/>
    </location>
</feature>
<dbReference type="AlphaFoldDB" id="A0A9N8UVQ4"/>
<dbReference type="Proteomes" id="UP000789706">
    <property type="component" value="Unassembled WGS sequence"/>
</dbReference>
<evidence type="ECO:0000256" key="1">
    <source>
        <dbReference type="ARBA" id="ARBA00004370"/>
    </source>
</evidence>
<dbReference type="SMART" id="SM00184">
    <property type="entry name" value="RING"/>
    <property type="match status" value="1"/>
</dbReference>
<comment type="subcellular location">
    <subcellularLocation>
        <location evidence="1">Membrane</location>
    </subcellularLocation>
</comment>
<dbReference type="GO" id="GO:0008270">
    <property type="term" value="F:zinc ion binding"/>
    <property type="evidence" value="ECO:0007669"/>
    <property type="project" value="UniProtKB-KW"/>
</dbReference>
<dbReference type="PANTHER" id="PTHR46539">
    <property type="entry name" value="E3 UBIQUITIN-PROTEIN LIGASE ATL42"/>
    <property type="match status" value="1"/>
</dbReference>
<comment type="caution">
    <text evidence="11">The sequence shown here is derived from an EMBL/GenBank/DDBJ whole genome shotgun (WGS) entry which is preliminary data.</text>
</comment>